<dbReference type="KEGG" id="bbes:BESB_025940"/>
<evidence type="ECO:0000313" key="2">
    <source>
        <dbReference type="EMBL" id="PFH31620.1"/>
    </source>
</evidence>
<feature type="compositionally biased region" description="Polar residues" evidence="1">
    <location>
        <begin position="331"/>
        <end position="340"/>
    </location>
</feature>
<evidence type="ECO:0000313" key="3">
    <source>
        <dbReference type="Proteomes" id="UP000224006"/>
    </source>
</evidence>
<feature type="compositionally biased region" description="Polar residues" evidence="1">
    <location>
        <begin position="51"/>
        <end position="72"/>
    </location>
</feature>
<gene>
    <name evidence="2" type="ORF">BESB_025940</name>
</gene>
<dbReference type="OrthoDB" id="10279270at2759"/>
<feature type="region of interest" description="Disordered" evidence="1">
    <location>
        <begin position="1"/>
        <end position="72"/>
    </location>
</feature>
<feature type="compositionally biased region" description="Polar residues" evidence="1">
    <location>
        <begin position="225"/>
        <end position="243"/>
    </location>
</feature>
<dbReference type="EMBL" id="NWUJ01000014">
    <property type="protein sequence ID" value="PFH31620.1"/>
    <property type="molecule type" value="Genomic_DNA"/>
</dbReference>
<feature type="region of interest" description="Disordered" evidence="1">
    <location>
        <begin position="146"/>
        <end position="249"/>
    </location>
</feature>
<keyword evidence="3" id="KW-1185">Reference proteome</keyword>
<feature type="compositionally biased region" description="Low complexity" evidence="1">
    <location>
        <begin position="177"/>
        <end position="190"/>
    </location>
</feature>
<dbReference type="GeneID" id="40307646"/>
<accession>A0A2A9M8A9</accession>
<reference evidence="2 3" key="1">
    <citation type="submission" date="2017-09" db="EMBL/GenBank/DDBJ databases">
        <title>Genome sequencing of Besnoitia besnoiti strain Bb-Ger1.</title>
        <authorList>
            <person name="Schares G."/>
            <person name="Venepally P."/>
            <person name="Lorenzi H.A."/>
        </authorList>
    </citation>
    <scope>NUCLEOTIDE SEQUENCE [LARGE SCALE GENOMIC DNA]</scope>
    <source>
        <strain evidence="2 3">Bb-Ger1</strain>
    </source>
</reference>
<comment type="caution">
    <text evidence="2">The sequence shown here is derived from an EMBL/GenBank/DDBJ whole genome shotgun (WGS) entry which is preliminary data.</text>
</comment>
<protein>
    <submittedName>
        <fullName evidence="2">Uncharacterized protein</fullName>
    </submittedName>
</protein>
<evidence type="ECO:0000256" key="1">
    <source>
        <dbReference type="SAM" id="MobiDB-lite"/>
    </source>
</evidence>
<proteinExistence type="predicted"/>
<sequence>MPTGSVAEPRATASGGTTIVGPSKARSKRHRRPRDQRGKPIITQWGPPVQSPVSSARNDGVPSSDSECSENSQCALNVSVFTHESGKNGSAGSKKDETACAGIQHDIADSEIWYSKNKQHAQVVSANAQTGTFAGKADAEMLSTGHQLSSRLPPTSYLRGIKTPGALSPRLSPDFRSLPSSPSASSTYSLVDGFDLPPEEERRSRHRPPLAEEKTDSDVHETHNTRNSSPRKTNIKAASTDDNSGPLLSMTTSVGSCGISAVRSDDGSMDSCAKAGEALTKKSIVSGRSRSPVTCRGTRTLLERQLSAAAAAVAAIGLWKPKTSDEPPKRQATSATTAKESSGLGEGEEDAVWQYSSGTQIAPWGGHCLSTRETNLSLRQDSGAPKFSASPEDLLQQNSYGVPVSYAPEARLRESIKAMQPRSPGFPICSSRCTTSANDIAEKLVDGTSLEDLPATEKLGQLSFAEGQELLDQSVNWPTRLPSGSIRCREEEEVSVLVEDQWRLLAGSQGWEEVFTSVQQKAVLRYQRLWHVVQSLIRCKPATASEAPTEMKQNASNVTENISAWGVDRVVLLYAIPAFRREGGRNQKWKRCNVHCYVDTSQYTTASSSIEEGNGDGDRVADSTVPKGMCKTAAEGEWQVQEMVYVMEDPCNADSLFISTFKVPANKRLKCCFFTDADSDDADFPAQSPVGCDCQTGHGSRCNSVEWPSSELLAEPYSRFHDRRCYAFPPGALVTTIRDGEVADGDKITAMGITLRLDHELRQNEEWAGASLLYMVEHAGSWVEKCFSELDGSVTLTEQRSVTFVVKSRNGHNYLHANGGGNMRVAFPGAYIICPNGRVVECALTASAHTPTHQQHEVLVTQLMKHLEVNGFMPSAARTRGPFPTSPSERIHGETLNANETQQWRLIDRPQMFSIHTPPGSEFEA</sequence>
<dbReference type="VEuPathDB" id="ToxoDB:BESB_025940"/>
<dbReference type="AlphaFoldDB" id="A0A2A9M8A9"/>
<dbReference type="Proteomes" id="UP000224006">
    <property type="component" value="Unassembled WGS sequence"/>
</dbReference>
<name>A0A2A9M8A9_BESBE</name>
<feature type="compositionally biased region" description="Basic residues" evidence="1">
    <location>
        <begin position="25"/>
        <end position="34"/>
    </location>
</feature>
<feature type="compositionally biased region" description="Basic and acidic residues" evidence="1">
    <location>
        <begin position="199"/>
        <end position="224"/>
    </location>
</feature>
<feature type="region of interest" description="Disordered" evidence="1">
    <location>
        <begin position="319"/>
        <end position="349"/>
    </location>
</feature>
<dbReference type="RefSeq" id="XP_029215629.1">
    <property type="nucleotide sequence ID" value="XM_029361274.1"/>
</dbReference>
<organism evidence="2 3">
    <name type="scientific">Besnoitia besnoiti</name>
    <name type="common">Apicomplexan protozoan</name>
    <dbReference type="NCBI Taxonomy" id="94643"/>
    <lineage>
        <taxon>Eukaryota</taxon>
        <taxon>Sar</taxon>
        <taxon>Alveolata</taxon>
        <taxon>Apicomplexa</taxon>
        <taxon>Conoidasida</taxon>
        <taxon>Coccidia</taxon>
        <taxon>Eucoccidiorida</taxon>
        <taxon>Eimeriorina</taxon>
        <taxon>Sarcocystidae</taxon>
        <taxon>Besnoitia</taxon>
    </lineage>
</organism>